<reference evidence="2 3" key="1">
    <citation type="journal article" date="2016" name="Sci. Rep.">
        <title>The Dendrobium catenatum Lindl. genome sequence provides insights into polysaccharide synthase, floral development and adaptive evolution.</title>
        <authorList>
            <person name="Zhang G.Q."/>
            <person name="Xu Q."/>
            <person name="Bian C."/>
            <person name="Tsai W.C."/>
            <person name="Yeh C.M."/>
            <person name="Liu K.W."/>
            <person name="Yoshida K."/>
            <person name="Zhang L.S."/>
            <person name="Chang S.B."/>
            <person name="Chen F."/>
            <person name="Shi Y."/>
            <person name="Su Y.Y."/>
            <person name="Zhang Y.Q."/>
            <person name="Chen L.J."/>
            <person name="Yin Y."/>
            <person name="Lin M."/>
            <person name="Huang H."/>
            <person name="Deng H."/>
            <person name="Wang Z.W."/>
            <person name="Zhu S.L."/>
            <person name="Zhao X."/>
            <person name="Deng C."/>
            <person name="Niu S.C."/>
            <person name="Huang J."/>
            <person name="Wang M."/>
            <person name="Liu G.H."/>
            <person name="Yang H.J."/>
            <person name="Xiao X.J."/>
            <person name="Hsiao Y.Y."/>
            <person name="Wu W.L."/>
            <person name="Chen Y.Y."/>
            <person name="Mitsuda N."/>
            <person name="Ohme-Takagi M."/>
            <person name="Luo Y.B."/>
            <person name="Van de Peer Y."/>
            <person name="Liu Z.J."/>
        </authorList>
    </citation>
    <scope>NUCLEOTIDE SEQUENCE [LARGE SCALE GENOMIC DNA]</scope>
    <source>
        <tissue evidence="2">The whole plant</tissue>
    </source>
</reference>
<proteinExistence type="predicted"/>
<keyword evidence="3" id="KW-1185">Reference proteome</keyword>
<accession>A0A2I0VTX4</accession>
<feature type="compositionally biased region" description="Gly residues" evidence="1">
    <location>
        <begin position="165"/>
        <end position="174"/>
    </location>
</feature>
<feature type="region of interest" description="Disordered" evidence="1">
    <location>
        <begin position="132"/>
        <end position="219"/>
    </location>
</feature>
<dbReference type="Proteomes" id="UP000233837">
    <property type="component" value="Unassembled WGS sequence"/>
</dbReference>
<reference evidence="2 3" key="2">
    <citation type="journal article" date="2017" name="Nature">
        <title>The Apostasia genome and the evolution of orchids.</title>
        <authorList>
            <person name="Zhang G.Q."/>
            <person name="Liu K.W."/>
            <person name="Li Z."/>
            <person name="Lohaus R."/>
            <person name="Hsiao Y.Y."/>
            <person name="Niu S.C."/>
            <person name="Wang J.Y."/>
            <person name="Lin Y.C."/>
            <person name="Xu Q."/>
            <person name="Chen L.J."/>
            <person name="Yoshida K."/>
            <person name="Fujiwara S."/>
            <person name="Wang Z.W."/>
            <person name="Zhang Y.Q."/>
            <person name="Mitsuda N."/>
            <person name="Wang M."/>
            <person name="Liu G.H."/>
            <person name="Pecoraro L."/>
            <person name="Huang H.X."/>
            <person name="Xiao X.J."/>
            <person name="Lin M."/>
            <person name="Wu X.Y."/>
            <person name="Wu W.L."/>
            <person name="Chen Y.Y."/>
            <person name="Chang S.B."/>
            <person name="Sakamoto S."/>
            <person name="Ohme-Takagi M."/>
            <person name="Yagi M."/>
            <person name="Zeng S.J."/>
            <person name="Shen C.Y."/>
            <person name="Yeh C.M."/>
            <person name="Luo Y.B."/>
            <person name="Tsai W.C."/>
            <person name="Van de Peer Y."/>
            <person name="Liu Z.J."/>
        </authorList>
    </citation>
    <scope>NUCLEOTIDE SEQUENCE [LARGE SCALE GENOMIC DNA]</scope>
    <source>
        <tissue evidence="2">The whole plant</tissue>
    </source>
</reference>
<organism evidence="2 3">
    <name type="scientific">Dendrobium catenatum</name>
    <dbReference type="NCBI Taxonomy" id="906689"/>
    <lineage>
        <taxon>Eukaryota</taxon>
        <taxon>Viridiplantae</taxon>
        <taxon>Streptophyta</taxon>
        <taxon>Embryophyta</taxon>
        <taxon>Tracheophyta</taxon>
        <taxon>Spermatophyta</taxon>
        <taxon>Magnoliopsida</taxon>
        <taxon>Liliopsida</taxon>
        <taxon>Asparagales</taxon>
        <taxon>Orchidaceae</taxon>
        <taxon>Epidendroideae</taxon>
        <taxon>Malaxideae</taxon>
        <taxon>Dendrobiinae</taxon>
        <taxon>Dendrobium</taxon>
    </lineage>
</organism>
<dbReference type="AlphaFoldDB" id="A0A2I0VTX4"/>
<dbReference type="EMBL" id="KZ503237">
    <property type="protein sequence ID" value="PKU66868.1"/>
    <property type="molecule type" value="Genomic_DNA"/>
</dbReference>
<evidence type="ECO:0000256" key="1">
    <source>
        <dbReference type="SAM" id="MobiDB-lite"/>
    </source>
</evidence>
<evidence type="ECO:0000313" key="3">
    <source>
        <dbReference type="Proteomes" id="UP000233837"/>
    </source>
</evidence>
<evidence type="ECO:0000313" key="2">
    <source>
        <dbReference type="EMBL" id="PKU66868.1"/>
    </source>
</evidence>
<sequence>MILLLLHVPQNTSNVDFTNIEENHETIVNNVAKNDPKIFISTDYMLNDTDTIKDVHSELNPITTNIVEKHSNSIPNDEANREFGIIVDGNNDVCEEGEFVPPTNGEQNVLHNKNIVSNDVASSSITNIVGHKGLDEDGFSKAGSASRQRGSSGGQPSWQHEFAGGQPGGVGSVGWVGTSTQPPSFAPKYSKSSPRALNAILYHSPTSQPPPPASSNKLR</sequence>
<gene>
    <name evidence="2" type="ORF">MA16_Dca021550</name>
</gene>
<protein>
    <submittedName>
        <fullName evidence="2">Uncharacterized protein</fullName>
    </submittedName>
</protein>
<name>A0A2I0VTX4_9ASPA</name>